<keyword evidence="5" id="KW-1185">Reference proteome</keyword>
<evidence type="ECO:0000313" key="4">
    <source>
        <dbReference type="EMBL" id="KAF2126397.1"/>
    </source>
</evidence>
<keyword evidence="3" id="KW-0812">Transmembrane</keyword>
<organism evidence="4 5">
    <name type="scientific">Dothidotthia symphoricarpi CBS 119687</name>
    <dbReference type="NCBI Taxonomy" id="1392245"/>
    <lineage>
        <taxon>Eukaryota</taxon>
        <taxon>Fungi</taxon>
        <taxon>Dikarya</taxon>
        <taxon>Ascomycota</taxon>
        <taxon>Pezizomycotina</taxon>
        <taxon>Dothideomycetes</taxon>
        <taxon>Pleosporomycetidae</taxon>
        <taxon>Pleosporales</taxon>
        <taxon>Dothidotthiaceae</taxon>
        <taxon>Dothidotthia</taxon>
    </lineage>
</organism>
<evidence type="ECO:0000256" key="3">
    <source>
        <dbReference type="SAM" id="Phobius"/>
    </source>
</evidence>
<comment type="similarity">
    <text evidence="1">Belongs to the ustYa family.</text>
</comment>
<sequence>MNINYERVAENDSDLHDNSDKFEENEGHRPFVGNPRSGKWGILLTLLNVVLFTISATVWGIALTDRLPTNSQALQKVLYYSPLLDKIEFQFENRKVEGTLFDEETLSKDELLLRSHSNDASDAAWAALSVIERIPMTAEEVRRLGKDPDTVVKIPPSYGFGNRTHAVQLDAQHNLHCLDTVRKYAYREYYFPEAIDTGNGTSPLTELDQAHLSHCLSMLRQALTCNPSLDIITHNWMRTQLYPPPDFAVNRKCIKHSQILEWQARNKIEREKWWEIGEQGPGTDDYVLEPPAKLLDWTIRLNS</sequence>
<dbReference type="PANTHER" id="PTHR33365:SF14">
    <property type="entry name" value="TAT PATHWAY SIGNAL SEQUENCE"/>
    <property type="match status" value="1"/>
</dbReference>
<keyword evidence="3" id="KW-0472">Membrane</keyword>
<dbReference type="AlphaFoldDB" id="A0A6A6A654"/>
<protein>
    <recommendedName>
        <fullName evidence="6">Tat pathway signal sequence</fullName>
    </recommendedName>
</protein>
<dbReference type="PANTHER" id="PTHR33365">
    <property type="entry name" value="YALI0B05434P"/>
    <property type="match status" value="1"/>
</dbReference>
<gene>
    <name evidence="4" type="ORF">P153DRAFT_388437</name>
</gene>
<evidence type="ECO:0000256" key="2">
    <source>
        <dbReference type="SAM" id="MobiDB-lite"/>
    </source>
</evidence>
<dbReference type="Pfam" id="PF11807">
    <property type="entry name" value="UstYa"/>
    <property type="match status" value="1"/>
</dbReference>
<evidence type="ECO:0008006" key="6">
    <source>
        <dbReference type="Google" id="ProtNLM"/>
    </source>
</evidence>
<keyword evidence="3" id="KW-1133">Transmembrane helix</keyword>
<evidence type="ECO:0000313" key="5">
    <source>
        <dbReference type="Proteomes" id="UP000799771"/>
    </source>
</evidence>
<feature type="region of interest" description="Disordered" evidence="2">
    <location>
        <begin position="1"/>
        <end position="30"/>
    </location>
</feature>
<accession>A0A6A6A654</accession>
<dbReference type="RefSeq" id="XP_033520789.1">
    <property type="nucleotide sequence ID" value="XM_033670752.1"/>
</dbReference>
<feature type="compositionally biased region" description="Basic and acidic residues" evidence="2">
    <location>
        <begin position="7"/>
        <end position="29"/>
    </location>
</feature>
<dbReference type="Proteomes" id="UP000799771">
    <property type="component" value="Unassembled WGS sequence"/>
</dbReference>
<dbReference type="GeneID" id="54411184"/>
<reference evidence="4" key="1">
    <citation type="journal article" date="2020" name="Stud. Mycol.">
        <title>101 Dothideomycetes genomes: a test case for predicting lifestyles and emergence of pathogens.</title>
        <authorList>
            <person name="Haridas S."/>
            <person name="Albert R."/>
            <person name="Binder M."/>
            <person name="Bloem J."/>
            <person name="Labutti K."/>
            <person name="Salamov A."/>
            <person name="Andreopoulos B."/>
            <person name="Baker S."/>
            <person name="Barry K."/>
            <person name="Bills G."/>
            <person name="Bluhm B."/>
            <person name="Cannon C."/>
            <person name="Castanera R."/>
            <person name="Culley D."/>
            <person name="Daum C."/>
            <person name="Ezra D."/>
            <person name="Gonzalez J."/>
            <person name="Henrissat B."/>
            <person name="Kuo A."/>
            <person name="Liang C."/>
            <person name="Lipzen A."/>
            <person name="Lutzoni F."/>
            <person name="Magnuson J."/>
            <person name="Mondo S."/>
            <person name="Nolan M."/>
            <person name="Ohm R."/>
            <person name="Pangilinan J."/>
            <person name="Park H.-J."/>
            <person name="Ramirez L."/>
            <person name="Alfaro M."/>
            <person name="Sun H."/>
            <person name="Tritt A."/>
            <person name="Yoshinaga Y."/>
            <person name="Zwiers L.-H."/>
            <person name="Turgeon B."/>
            <person name="Goodwin S."/>
            <person name="Spatafora J."/>
            <person name="Crous P."/>
            <person name="Grigoriev I."/>
        </authorList>
    </citation>
    <scope>NUCLEOTIDE SEQUENCE</scope>
    <source>
        <strain evidence="4">CBS 119687</strain>
    </source>
</reference>
<dbReference type="InterPro" id="IPR021765">
    <property type="entry name" value="UstYa-like"/>
</dbReference>
<dbReference type="OrthoDB" id="3687641at2759"/>
<evidence type="ECO:0000256" key="1">
    <source>
        <dbReference type="ARBA" id="ARBA00035112"/>
    </source>
</evidence>
<proteinExistence type="inferred from homology"/>
<dbReference type="EMBL" id="ML977513">
    <property type="protein sequence ID" value="KAF2126397.1"/>
    <property type="molecule type" value="Genomic_DNA"/>
</dbReference>
<dbReference type="GO" id="GO:0043386">
    <property type="term" value="P:mycotoxin biosynthetic process"/>
    <property type="evidence" value="ECO:0007669"/>
    <property type="project" value="InterPro"/>
</dbReference>
<feature type="transmembrane region" description="Helical" evidence="3">
    <location>
        <begin position="40"/>
        <end position="62"/>
    </location>
</feature>
<name>A0A6A6A654_9PLEO</name>